<dbReference type="OrthoDB" id="8402385at2"/>
<organism evidence="1 2">
    <name type="scientific">Phyllobacterium endophyticum</name>
    <dbReference type="NCBI Taxonomy" id="1149773"/>
    <lineage>
        <taxon>Bacteria</taxon>
        <taxon>Pseudomonadati</taxon>
        <taxon>Pseudomonadota</taxon>
        <taxon>Alphaproteobacteria</taxon>
        <taxon>Hyphomicrobiales</taxon>
        <taxon>Phyllobacteriaceae</taxon>
        <taxon>Phyllobacterium</taxon>
    </lineage>
</organism>
<sequence length="79" mass="8954">MQNLWQDDEDLLLHDCLPGWIARSLSMSGIDRMSQLSGKKNAELLKLPGVGPRSVKLIRSAIRKFSRTRKHSSVAHSRE</sequence>
<dbReference type="EMBL" id="PGGN01000004">
    <property type="protein sequence ID" value="PSH56241.1"/>
    <property type="molecule type" value="Genomic_DNA"/>
</dbReference>
<gene>
    <name evidence="1" type="ORF">CU100_19705</name>
</gene>
<proteinExistence type="predicted"/>
<dbReference type="Gene3D" id="1.10.150.20">
    <property type="entry name" value="5' to 3' exonuclease, C-terminal subdomain"/>
    <property type="match status" value="1"/>
</dbReference>
<dbReference type="SUPFAM" id="SSF47789">
    <property type="entry name" value="C-terminal domain of RNA polymerase alpha subunit"/>
    <property type="match status" value="1"/>
</dbReference>
<comment type="caution">
    <text evidence="1">The sequence shown here is derived from an EMBL/GenBank/DDBJ whole genome shotgun (WGS) entry which is preliminary data.</text>
</comment>
<name>A0A2P7APV7_9HYPH</name>
<evidence type="ECO:0000313" key="2">
    <source>
        <dbReference type="Proteomes" id="UP000241158"/>
    </source>
</evidence>
<protein>
    <submittedName>
        <fullName evidence="1">Helix-hairpin-helix domain-containing protein</fullName>
    </submittedName>
</protein>
<keyword evidence="2" id="KW-1185">Reference proteome</keyword>
<evidence type="ECO:0000313" key="1">
    <source>
        <dbReference type="EMBL" id="PSH56241.1"/>
    </source>
</evidence>
<accession>A0A2P7APV7</accession>
<reference evidence="2" key="1">
    <citation type="submission" date="2017-11" db="EMBL/GenBank/DDBJ databases">
        <authorList>
            <person name="Kuznetsova I."/>
            <person name="Sazanova A."/>
            <person name="Chirak E."/>
            <person name="Safronova V."/>
            <person name="Willems A."/>
        </authorList>
    </citation>
    <scope>NUCLEOTIDE SEQUENCE [LARGE SCALE GENOMIC DNA]</scope>
    <source>
        <strain evidence="2">PEPV15</strain>
    </source>
</reference>
<dbReference type="AlphaFoldDB" id="A0A2P7APV7"/>
<dbReference type="Proteomes" id="UP000241158">
    <property type="component" value="Unassembled WGS sequence"/>
</dbReference>